<dbReference type="Pfam" id="PF00990">
    <property type="entry name" value="GGDEF"/>
    <property type="match status" value="1"/>
</dbReference>
<dbReference type="CDD" id="cd01949">
    <property type="entry name" value="GGDEF"/>
    <property type="match status" value="1"/>
</dbReference>
<organism evidence="7 8">
    <name type="scientific">Cellvibrio fibrivorans</name>
    <dbReference type="NCBI Taxonomy" id="126350"/>
    <lineage>
        <taxon>Bacteria</taxon>
        <taxon>Pseudomonadati</taxon>
        <taxon>Pseudomonadota</taxon>
        <taxon>Gammaproteobacteria</taxon>
        <taxon>Cellvibrionales</taxon>
        <taxon>Cellvibrionaceae</taxon>
        <taxon>Cellvibrio</taxon>
    </lineage>
</organism>
<dbReference type="NCBIfam" id="TIGR00254">
    <property type="entry name" value="GGDEF"/>
    <property type="match status" value="1"/>
</dbReference>
<dbReference type="Gene3D" id="2.60.40.10">
    <property type="entry name" value="Immunoglobulins"/>
    <property type="match status" value="1"/>
</dbReference>
<dbReference type="InterPro" id="IPR013783">
    <property type="entry name" value="Ig-like_fold"/>
</dbReference>
<dbReference type="EC" id="2.7.7.65" evidence="1"/>
<evidence type="ECO:0000256" key="5">
    <source>
        <dbReference type="SAM" id="SignalP"/>
    </source>
</evidence>
<accession>A0ABU1UZB8</accession>
<keyword evidence="4" id="KW-0472">Membrane</keyword>
<evidence type="ECO:0000256" key="3">
    <source>
        <dbReference type="SAM" id="MobiDB-lite"/>
    </source>
</evidence>
<feature type="region of interest" description="Disordered" evidence="3">
    <location>
        <begin position="453"/>
        <end position="472"/>
    </location>
</feature>
<evidence type="ECO:0000313" key="8">
    <source>
        <dbReference type="Proteomes" id="UP001253595"/>
    </source>
</evidence>
<feature type="transmembrane region" description="Helical" evidence="4">
    <location>
        <begin position="821"/>
        <end position="839"/>
    </location>
</feature>
<dbReference type="PANTHER" id="PTHR45138">
    <property type="entry name" value="REGULATORY COMPONENTS OF SENSORY TRANSDUCTION SYSTEM"/>
    <property type="match status" value="1"/>
</dbReference>
<proteinExistence type="predicted"/>
<feature type="coiled-coil region" evidence="2">
    <location>
        <begin position="853"/>
        <end position="884"/>
    </location>
</feature>
<dbReference type="SUPFAM" id="SSF63829">
    <property type="entry name" value="Calcium-dependent phosphotriesterase"/>
    <property type="match status" value="2"/>
</dbReference>
<dbReference type="SUPFAM" id="SSF55073">
    <property type="entry name" value="Nucleotide cyclase"/>
    <property type="match status" value="1"/>
</dbReference>
<feature type="domain" description="GGDEF" evidence="6">
    <location>
        <begin position="928"/>
        <end position="1067"/>
    </location>
</feature>
<dbReference type="InterPro" id="IPR011110">
    <property type="entry name" value="Reg_prop"/>
</dbReference>
<dbReference type="Pfam" id="PF07494">
    <property type="entry name" value="Reg_prop"/>
    <property type="match status" value="7"/>
</dbReference>
<dbReference type="CDD" id="cd00146">
    <property type="entry name" value="PKD"/>
    <property type="match status" value="1"/>
</dbReference>
<dbReference type="InterPro" id="IPR011123">
    <property type="entry name" value="Y_Y_Y"/>
</dbReference>
<keyword evidence="4" id="KW-1133">Transmembrane helix</keyword>
<reference evidence="7 8" key="1">
    <citation type="submission" date="2023-07" db="EMBL/GenBank/DDBJ databases">
        <title>Sorghum-associated microbial communities from plants grown in Nebraska, USA.</title>
        <authorList>
            <person name="Schachtman D."/>
        </authorList>
    </citation>
    <scope>NUCLEOTIDE SEQUENCE [LARGE SCALE GENOMIC DNA]</scope>
    <source>
        <strain evidence="7 8">BE190</strain>
    </source>
</reference>
<dbReference type="PANTHER" id="PTHR45138:SF6">
    <property type="entry name" value="DIGUANYLATE CYCLASE DGCN"/>
    <property type="match status" value="1"/>
</dbReference>
<dbReference type="InterPro" id="IPR050469">
    <property type="entry name" value="Diguanylate_Cyclase"/>
</dbReference>
<dbReference type="EMBL" id="JAVDVX010000004">
    <property type="protein sequence ID" value="MDR7090433.1"/>
    <property type="molecule type" value="Genomic_DNA"/>
</dbReference>
<name>A0ABU1UZB8_9GAMM</name>
<protein>
    <recommendedName>
        <fullName evidence="1">diguanylate cyclase</fullName>
        <ecNumber evidence="1">2.7.7.65</ecNumber>
    </recommendedName>
</protein>
<dbReference type="SMART" id="SM00267">
    <property type="entry name" value="GGDEF"/>
    <property type="match status" value="1"/>
</dbReference>
<keyword evidence="4" id="KW-0812">Transmembrane</keyword>
<feature type="chain" id="PRO_5046589256" description="diguanylate cyclase" evidence="5">
    <location>
        <begin position="25"/>
        <end position="1110"/>
    </location>
</feature>
<sequence length="1110" mass="124474">MNKSLVLLLTIAIAQFALIPASYADNTAAASDYPKKIHFRNIMQNQDIALGEVESIIQDYQGFIWLGGRNALLRYDGYEFLPIPAAKDPANVTDTEPVNQVLELLEDKQQTLWAATRSGLYRYDRDHEVLLPVSIPGNLLNEGGAINAIAESLAGDILIGTANGFGILNQVNGNVEVLTLQNGGLPSNPVNDIVVEKDNLIWLGLDTGLAQLDLVSRKITLHIPKPENPKSTLENSIRTVAVDHSGRIWAGSDNGIYRLDRVTNQFTHYQHKANDPTSLPNNFSWQIYVDRNGWIWTGSDGGGLSLYNEPHDNWILFDRGDGGAGKLTSNTIRRIYEDRIGDLWIGTYPSGVHIYDRSSAAIRVYQKSIIANQGPMDNNVEALVEDKEGNLWIGSNGVSRFDPTTDLFTHYQHTTGEDSRVGTTAILNGTMDSRGHLLFGTWGAGAQQYNPTTDRFDTLPVDPDQSKRGEQTGRKLNDLMVWNIHEDRQQNLWFGTHYNGLTHFDRKTGTYHFYPHSETGPQSVSSAVVWVSYEDSQGRFWVGTAYGLNLLNRTDGTFKRYLPDADNPRSLANGSVLAIREDGKKRLWFGTDMGLHLYHPDTDDFTRYDTSHGFADQGIRAIIEDRHGILWLGTNNGVVRFDPDTLAVKNYTRFNGELIGGIATGAALVTHSGLLAFGSRNGLYFFDVDKLESNQNKIPPAVAITDFRLFTQKVAIHGADNLLEKVITQTDSITLDYTQSMISFSFAALNYRDTEKNQHAYKLEGFDNDWREVGNQRTAFYTNLPAGTYQFRVKASNNDGVWNEQGRSIQVTVLPPPWKTWWAYSIYAATIIGMLLLFVRSQHQKVLIARKISRELEQKVAERTAELQHKNAELEGAYAQLEAISLSDPLTGLNNRRYLQKLIPMDIAKVQREYAPPTPDRQPRKNTRDLTFFILDVDFFKSVNDTHGHAAGDQLLVQLSDVLTKICRESDCVVRWGGEEFLIVSRFADRDEAPLMAERIRNSIEQYNFTLPDGGILKKTCSMGYASFPFLPEQPATLSWEQVIDIADRALYAAKKSGRNRCVGIAANAKTIINTNKDRLYLRISSNLPAMIENNELTVISTTEKSLVWD</sequence>
<keyword evidence="8" id="KW-1185">Reference proteome</keyword>
<dbReference type="Gene3D" id="2.130.10.10">
    <property type="entry name" value="YVTN repeat-like/Quinoprotein amine dehydrogenase"/>
    <property type="match status" value="2"/>
</dbReference>
<feature type="signal peptide" evidence="5">
    <location>
        <begin position="1"/>
        <end position="24"/>
    </location>
</feature>
<dbReference type="InterPro" id="IPR043128">
    <property type="entry name" value="Rev_trsase/Diguanyl_cyclase"/>
</dbReference>
<evidence type="ECO:0000256" key="2">
    <source>
        <dbReference type="SAM" id="Coils"/>
    </source>
</evidence>
<dbReference type="Proteomes" id="UP001253595">
    <property type="component" value="Unassembled WGS sequence"/>
</dbReference>
<dbReference type="InterPro" id="IPR000160">
    <property type="entry name" value="GGDEF_dom"/>
</dbReference>
<evidence type="ECO:0000313" key="7">
    <source>
        <dbReference type="EMBL" id="MDR7090433.1"/>
    </source>
</evidence>
<comment type="caution">
    <text evidence="7">The sequence shown here is derived from an EMBL/GenBank/DDBJ whole genome shotgun (WGS) entry which is preliminary data.</text>
</comment>
<gene>
    <name evidence="7" type="ORF">J2X05_002457</name>
</gene>
<dbReference type="RefSeq" id="WP_310072753.1">
    <property type="nucleotide sequence ID" value="NZ_JAVDVX010000004.1"/>
</dbReference>
<keyword evidence="2" id="KW-0175">Coiled coil</keyword>
<dbReference type="SUPFAM" id="SSF101898">
    <property type="entry name" value="NHL repeat"/>
    <property type="match status" value="1"/>
</dbReference>
<dbReference type="Gene3D" id="3.30.70.270">
    <property type="match status" value="1"/>
</dbReference>
<evidence type="ECO:0000259" key="6">
    <source>
        <dbReference type="PROSITE" id="PS50887"/>
    </source>
</evidence>
<dbReference type="PROSITE" id="PS50887">
    <property type="entry name" value="GGDEF"/>
    <property type="match status" value="1"/>
</dbReference>
<dbReference type="Pfam" id="PF07495">
    <property type="entry name" value="Y_Y_Y"/>
    <property type="match status" value="1"/>
</dbReference>
<keyword evidence="5" id="KW-0732">Signal</keyword>
<dbReference type="InterPro" id="IPR029787">
    <property type="entry name" value="Nucleotide_cyclase"/>
</dbReference>
<dbReference type="InterPro" id="IPR015943">
    <property type="entry name" value="WD40/YVTN_repeat-like_dom_sf"/>
</dbReference>
<evidence type="ECO:0000256" key="1">
    <source>
        <dbReference type="ARBA" id="ARBA00012528"/>
    </source>
</evidence>
<evidence type="ECO:0000256" key="4">
    <source>
        <dbReference type="SAM" id="Phobius"/>
    </source>
</evidence>